<accession>A0A8S2FM80</accession>
<reference evidence="8" key="1">
    <citation type="submission" date="2021-02" db="EMBL/GenBank/DDBJ databases">
        <authorList>
            <person name="Nowell W R."/>
        </authorList>
    </citation>
    <scope>NUCLEOTIDE SEQUENCE</scope>
</reference>
<comment type="catalytic activity">
    <reaction evidence="6 7">
        <text>L-tyrosyl-[protein] + 3'-phosphoadenylyl sulfate = O-sulfo-L-tyrosine-[protein] + adenosine 3',5'-bisphosphate + H(+)</text>
        <dbReference type="Rhea" id="RHEA:16801"/>
        <dbReference type="Rhea" id="RHEA-COMP:10136"/>
        <dbReference type="Rhea" id="RHEA-COMP:11688"/>
        <dbReference type="ChEBI" id="CHEBI:15378"/>
        <dbReference type="ChEBI" id="CHEBI:46858"/>
        <dbReference type="ChEBI" id="CHEBI:58339"/>
        <dbReference type="ChEBI" id="CHEBI:58343"/>
        <dbReference type="ChEBI" id="CHEBI:65286"/>
        <dbReference type="EC" id="2.8.2.20"/>
    </reaction>
</comment>
<comment type="function">
    <text evidence="1 7">Catalyzes the O-sulfation of tyrosine residues within acidic motifs of polypeptides, using 3'-phosphoadenylyl sulfate (PAPS) as cosubstrate.</text>
</comment>
<evidence type="ECO:0000256" key="2">
    <source>
        <dbReference type="ARBA" id="ARBA00009988"/>
    </source>
</evidence>
<dbReference type="Proteomes" id="UP000682733">
    <property type="component" value="Unassembled WGS sequence"/>
</dbReference>
<comment type="caution">
    <text evidence="8">The sequence shown here is derived from an EMBL/GenBank/DDBJ whole genome shotgun (WGS) entry which is preliminary data.</text>
</comment>
<keyword evidence="5" id="KW-0325">Glycoprotein</keyword>
<dbReference type="GO" id="GO:0008476">
    <property type="term" value="F:protein-tyrosine sulfotransferase activity"/>
    <property type="evidence" value="ECO:0007669"/>
    <property type="project" value="UniProtKB-EC"/>
</dbReference>
<gene>
    <name evidence="8" type="ORF">OVA965_LOCUS36723</name>
    <name evidence="9" type="ORF">TMI583_LOCUS37754</name>
</gene>
<evidence type="ECO:0000256" key="4">
    <source>
        <dbReference type="ARBA" id="ARBA00023157"/>
    </source>
</evidence>
<dbReference type="EMBL" id="CAJNOK010033588">
    <property type="protein sequence ID" value="CAF1495997.1"/>
    <property type="molecule type" value="Genomic_DNA"/>
</dbReference>
<comment type="similarity">
    <text evidence="2 7">Belongs to the protein sulfotransferase family.</text>
</comment>
<evidence type="ECO:0000256" key="6">
    <source>
        <dbReference type="ARBA" id="ARBA00048460"/>
    </source>
</evidence>
<dbReference type="PANTHER" id="PTHR12788">
    <property type="entry name" value="PROTEIN-TYROSINE SULFOTRANSFERASE 2"/>
    <property type="match status" value="1"/>
</dbReference>
<name>A0A8S2FM80_9BILA</name>
<dbReference type="AlphaFoldDB" id="A0A8S2FM80"/>
<sequence length="290" mass="33491">MPRSGTTLIRTILNTHPLLSCGEETRVMQKILGMRNMWRQSKLEWNLLISAGMSEDILDSAVRAFIYEILVRQSHYNTILCINDQFVLKDASYISKLFPNSKFLLLIRDARAVIHSIMSKNVTIIGFSLTDYRKNFKSWNNGIDSMVKACINAGPSNCLFVYYEQLVLHPKSTIKNIFKFLTIPWADSVLHHDKLIGEKILLFKTAYFSDQIIKLINLESLTKWFGHIPDTVKREIDILAPMLKQLGYDTQSEMPFYGEPDHSVIDNSNNVKKNTSFWNDQMRRFADSDV</sequence>
<keyword evidence="3 7" id="KW-0808">Transferase</keyword>
<evidence type="ECO:0000256" key="7">
    <source>
        <dbReference type="RuleBase" id="RU365018"/>
    </source>
</evidence>
<proteinExistence type="inferred from homology"/>
<dbReference type="Proteomes" id="UP000677228">
    <property type="component" value="Unassembled WGS sequence"/>
</dbReference>
<evidence type="ECO:0000313" key="10">
    <source>
        <dbReference type="Proteomes" id="UP000677228"/>
    </source>
</evidence>
<dbReference type="EMBL" id="CAJOBA010055582">
    <property type="protein sequence ID" value="CAF4285028.1"/>
    <property type="molecule type" value="Genomic_DNA"/>
</dbReference>
<organism evidence="8 10">
    <name type="scientific">Didymodactylos carnosus</name>
    <dbReference type="NCBI Taxonomy" id="1234261"/>
    <lineage>
        <taxon>Eukaryota</taxon>
        <taxon>Metazoa</taxon>
        <taxon>Spiralia</taxon>
        <taxon>Gnathifera</taxon>
        <taxon>Rotifera</taxon>
        <taxon>Eurotatoria</taxon>
        <taxon>Bdelloidea</taxon>
        <taxon>Philodinida</taxon>
        <taxon>Philodinidae</taxon>
        <taxon>Didymodactylos</taxon>
    </lineage>
</organism>
<keyword evidence="4" id="KW-1015">Disulfide bond</keyword>
<evidence type="ECO:0000256" key="5">
    <source>
        <dbReference type="ARBA" id="ARBA00023180"/>
    </source>
</evidence>
<dbReference type="EC" id="2.8.2.20" evidence="7"/>
<dbReference type="InterPro" id="IPR026634">
    <property type="entry name" value="TPST-like"/>
</dbReference>
<dbReference type="SUPFAM" id="SSF52540">
    <property type="entry name" value="P-loop containing nucleoside triphosphate hydrolases"/>
    <property type="match status" value="1"/>
</dbReference>
<dbReference type="PANTHER" id="PTHR12788:SF10">
    <property type="entry name" value="PROTEIN-TYROSINE SULFOTRANSFERASE"/>
    <property type="match status" value="1"/>
</dbReference>
<dbReference type="Gene3D" id="3.40.50.300">
    <property type="entry name" value="P-loop containing nucleotide triphosphate hydrolases"/>
    <property type="match status" value="1"/>
</dbReference>
<dbReference type="Pfam" id="PF13469">
    <property type="entry name" value="Sulfotransfer_3"/>
    <property type="match status" value="1"/>
</dbReference>
<evidence type="ECO:0000256" key="1">
    <source>
        <dbReference type="ARBA" id="ARBA00003886"/>
    </source>
</evidence>
<protein>
    <recommendedName>
        <fullName evidence="7">Protein-tyrosine sulfotransferase</fullName>
        <ecNumber evidence="7">2.8.2.20</ecNumber>
    </recommendedName>
</protein>
<dbReference type="FunFam" id="3.40.50.300:FF:002853">
    <property type="entry name" value="Protein-tyrosine sulfotransferase"/>
    <property type="match status" value="1"/>
</dbReference>
<dbReference type="GO" id="GO:0005794">
    <property type="term" value="C:Golgi apparatus"/>
    <property type="evidence" value="ECO:0007669"/>
    <property type="project" value="TreeGrafter"/>
</dbReference>
<evidence type="ECO:0000313" key="9">
    <source>
        <dbReference type="EMBL" id="CAF4285028.1"/>
    </source>
</evidence>
<evidence type="ECO:0000313" key="8">
    <source>
        <dbReference type="EMBL" id="CAF1495997.1"/>
    </source>
</evidence>
<dbReference type="InterPro" id="IPR027417">
    <property type="entry name" value="P-loop_NTPase"/>
</dbReference>
<evidence type="ECO:0000256" key="3">
    <source>
        <dbReference type="ARBA" id="ARBA00022679"/>
    </source>
</evidence>